<accession>A0A848HG72</accession>
<dbReference type="Proteomes" id="UP000541185">
    <property type="component" value="Unassembled WGS sequence"/>
</dbReference>
<comment type="caution">
    <text evidence="1">The sequence shown here is derived from an EMBL/GenBank/DDBJ whole genome shotgun (WGS) entry which is preliminary data.</text>
</comment>
<keyword evidence="2" id="KW-1185">Reference proteome</keyword>
<organism evidence="1 2">
    <name type="scientific">Ramlibacter agri</name>
    <dbReference type="NCBI Taxonomy" id="2728837"/>
    <lineage>
        <taxon>Bacteria</taxon>
        <taxon>Pseudomonadati</taxon>
        <taxon>Pseudomonadota</taxon>
        <taxon>Betaproteobacteria</taxon>
        <taxon>Burkholderiales</taxon>
        <taxon>Comamonadaceae</taxon>
        <taxon>Ramlibacter</taxon>
    </lineage>
</organism>
<name>A0A848HG72_9BURK</name>
<gene>
    <name evidence="1" type="ORF">HHL11_31575</name>
</gene>
<dbReference type="EMBL" id="JABBFX010000004">
    <property type="protein sequence ID" value="NML48331.1"/>
    <property type="molecule type" value="Genomic_DNA"/>
</dbReference>
<reference evidence="1 2" key="1">
    <citation type="submission" date="2020-04" db="EMBL/GenBank/DDBJ databases">
        <title>Ramlibacter sp. G-1-2-2 isolated from soil.</title>
        <authorList>
            <person name="Dahal R.H."/>
        </authorList>
    </citation>
    <scope>NUCLEOTIDE SEQUENCE [LARGE SCALE GENOMIC DNA]</scope>
    <source>
        <strain evidence="1 2">G-1-2-2</strain>
    </source>
</reference>
<protein>
    <submittedName>
        <fullName evidence="1">Uncharacterized protein</fullName>
    </submittedName>
</protein>
<dbReference type="AlphaFoldDB" id="A0A848HG72"/>
<sequence>MSDLSTLDQSFALPSAGPIALLGDLPPLESTDVQAHEVTFRHLRTPVEITRILHLRDEIRLPQSAREDLAFSTREKKETRWAWSAPSCVSVRT</sequence>
<dbReference type="RefSeq" id="WP_169422651.1">
    <property type="nucleotide sequence ID" value="NZ_JABBFX010000004.1"/>
</dbReference>
<evidence type="ECO:0000313" key="1">
    <source>
        <dbReference type="EMBL" id="NML48331.1"/>
    </source>
</evidence>
<proteinExistence type="predicted"/>
<evidence type="ECO:0000313" key="2">
    <source>
        <dbReference type="Proteomes" id="UP000541185"/>
    </source>
</evidence>